<name>A0A1M5GFW7_9BACT</name>
<comment type="similarity">
    <text evidence="1">Belongs to the ribosome association toxin RatA family.</text>
</comment>
<reference evidence="7" key="1">
    <citation type="submission" date="2016-11" db="EMBL/GenBank/DDBJ databases">
        <authorList>
            <person name="Varghese N."/>
            <person name="Submissions S."/>
        </authorList>
    </citation>
    <scope>NUCLEOTIDE SEQUENCE [LARGE SCALE GENOMIC DNA]</scope>
    <source>
        <strain evidence="7">DSM 9756</strain>
    </source>
</reference>
<dbReference type="RefSeq" id="WP_084076555.1">
    <property type="nucleotide sequence ID" value="NZ_FQVB01000037.1"/>
</dbReference>
<feature type="domain" description="NAD-dependent epimerase/dehydratase" evidence="3">
    <location>
        <begin position="168"/>
        <end position="377"/>
    </location>
</feature>
<dbReference type="InterPro" id="IPR001509">
    <property type="entry name" value="Epimerase_deHydtase"/>
</dbReference>
<dbReference type="Gene3D" id="3.40.50.720">
    <property type="entry name" value="NAD(P)-binding Rossmann-like Domain"/>
    <property type="match status" value="1"/>
</dbReference>
<evidence type="ECO:0000259" key="5">
    <source>
        <dbReference type="Pfam" id="PF08338"/>
    </source>
</evidence>
<dbReference type="Pfam" id="PF01370">
    <property type="entry name" value="Epimerase"/>
    <property type="match status" value="1"/>
</dbReference>
<sequence length="464" mass="51431">MFGEKGPSGGSFRLSSVVPAPVEGVFSWHERPGALERLTPPWEQLEVLQSPGGLREGAEALLRLRLGPLRLRWKARHTDYDPPAFFADEQVSGPFAFWRHEHRFDPAGPRATRMTDLIRYRLPGPAGMHQVLEPLVAARLKRTFQYRHETLRHDMACIGRYGGRPLRIAVTGSGGVIGSRLIPFLTTAGHQVARLVRRRPHPGRNEVFWDPYAGILDTDALGPVDAVIHLAGDPIGKGRWTEEKRTRMLESRTLPTRFLAERMASLERPPRVFLSASAIGVYGHRGDQVLVETDPPGRDFLSSICRRWEAEASAFSSAGRLVLLRIGIALTPRGGALAELLPVFRCGAGVVFGSGRQFWSWIHVDDVVGAIYHALWTESLHGPVNLTAPEPVRQEDFSCSLARLLRRPVGLRVPEAVLSGCMGDKGREILLAGTRVFPRRLLATGYRFRYPSLEGALAALLGRC</sequence>
<dbReference type="Proteomes" id="UP000184076">
    <property type="component" value="Unassembled WGS sequence"/>
</dbReference>
<dbReference type="InterPro" id="IPR023393">
    <property type="entry name" value="START-like_dom_sf"/>
</dbReference>
<comment type="similarity">
    <text evidence="2">Belongs to the NAD(P)-dependent epimerase/dehydratase family. SDR39U1 subfamily.</text>
</comment>
<dbReference type="AlphaFoldDB" id="A0A1M5GFW7"/>
<organism evidence="6 7">
    <name type="scientific">Desulfacinum infernum DSM 9756</name>
    <dbReference type="NCBI Taxonomy" id="1121391"/>
    <lineage>
        <taxon>Bacteria</taxon>
        <taxon>Pseudomonadati</taxon>
        <taxon>Thermodesulfobacteriota</taxon>
        <taxon>Syntrophobacteria</taxon>
        <taxon>Syntrophobacterales</taxon>
        <taxon>Syntrophobacteraceae</taxon>
        <taxon>Desulfacinum</taxon>
    </lineage>
</organism>
<dbReference type="PANTHER" id="PTHR11092">
    <property type="entry name" value="SUGAR NUCLEOTIDE EPIMERASE RELATED"/>
    <property type="match status" value="1"/>
</dbReference>
<dbReference type="NCBIfam" id="TIGR01777">
    <property type="entry name" value="yfcH"/>
    <property type="match status" value="1"/>
</dbReference>
<dbReference type="InterPro" id="IPR036291">
    <property type="entry name" value="NAD(P)-bd_dom_sf"/>
</dbReference>
<accession>A0A1M5GFW7</accession>
<evidence type="ECO:0000313" key="6">
    <source>
        <dbReference type="EMBL" id="SHG02613.1"/>
    </source>
</evidence>
<dbReference type="InterPro" id="IPR010099">
    <property type="entry name" value="SDR39U1"/>
</dbReference>
<feature type="domain" description="Coenzyme Q-binding protein COQ10 START" evidence="4">
    <location>
        <begin position="18"/>
        <end position="145"/>
    </location>
</feature>
<dbReference type="SUPFAM" id="SSF51735">
    <property type="entry name" value="NAD(P)-binding Rossmann-fold domains"/>
    <property type="match status" value="1"/>
</dbReference>
<dbReference type="CDD" id="cd05242">
    <property type="entry name" value="SDR_a8"/>
    <property type="match status" value="1"/>
</dbReference>
<dbReference type="InterPro" id="IPR005031">
    <property type="entry name" value="COQ10_START"/>
</dbReference>
<dbReference type="OrthoDB" id="5292533at2"/>
<evidence type="ECO:0000256" key="1">
    <source>
        <dbReference type="ARBA" id="ARBA00008918"/>
    </source>
</evidence>
<keyword evidence="7" id="KW-1185">Reference proteome</keyword>
<dbReference type="STRING" id="1121391.SAMN02745206_03124"/>
<protein>
    <submittedName>
        <fullName evidence="6">Uncharacterized protein</fullName>
    </submittedName>
</protein>
<dbReference type="InterPro" id="IPR013549">
    <property type="entry name" value="DUF1731"/>
</dbReference>
<evidence type="ECO:0000313" key="7">
    <source>
        <dbReference type="Proteomes" id="UP000184076"/>
    </source>
</evidence>
<dbReference type="Gene3D" id="3.30.530.20">
    <property type="match status" value="1"/>
</dbReference>
<dbReference type="CDD" id="cd07820">
    <property type="entry name" value="SRPBCC_3"/>
    <property type="match status" value="1"/>
</dbReference>
<dbReference type="Pfam" id="PF08338">
    <property type="entry name" value="DUF1731"/>
    <property type="match status" value="1"/>
</dbReference>
<feature type="domain" description="DUF1731" evidence="5">
    <location>
        <begin position="413"/>
        <end position="460"/>
    </location>
</feature>
<evidence type="ECO:0000256" key="2">
    <source>
        <dbReference type="ARBA" id="ARBA00009353"/>
    </source>
</evidence>
<gene>
    <name evidence="6" type="ORF">SAMN02745206_03124</name>
</gene>
<proteinExistence type="inferred from homology"/>
<dbReference type="PANTHER" id="PTHR11092:SF0">
    <property type="entry name" value="EPIMERASE FAMILY PROTEIN SDR39U1"/>
    <property type="match status" value="1"/>
</dbReference>
<dbReference type="SUPFAM" id="SSF55961">
    <property type="entry name" value="Bet v1-like"/>
    <property type="match status" value="1"/>
</dbReference>
<dbReference type="Pfam" id="PF03364">
    <property type="entry name" value="Polyketide_cyc"/>
    <property type="match status" value="1"/>
</dbReference>
<dbReference type="EMBL" id="FQVB01000037">
    <property type="protein sequence ID" value="SHG02613.1"/>
    <property type="molecule type" value="Genomic_DNA"/>
</dbReference>
<evidence type="ECO:0000259" key="4">
    <source>
        <dbReference type="Pfam" id="PF03364"/>
    </source>
</evidence>
<evidence type="ECO:0000259" key="3">
    <source>
        <dbReference type="Pfam" id="PF01370"/>
    </source>
</evidence>